<evidence type="ECO:0000259" key="4">
    <source>
        <dbReference type="SMART" id="SM00796"/>
    </source>
</evidence>
<comment type="caution">
    <text evidence="5">The sequence shown here is derived from an EMBL/GenBank/DDBJ whole genome shotgun (WGS) entry which is preliminary data.</text>
</comment>
<dbReference type="Gene3D" id="2.40.100.10">
    <property type="entry name" value="Cyclophilin-like"/>
    <property type="match status" value="1"/>
</dbReference>
<dbReference type="Proteomes" id="UP000644756">
    <property type="component" value="Unassembled WGS sequence"/>
</dbReference>
<dbReference type="InterPro" id="IPR003833">
    <property type="entry name" value="CT_C_D"/>
</dbReference>
<evidence type="ECO:0000256" key="1">
    <source>
        <dbReference type="ARBA" id="ARBA00022741"/>
    </source>
</evidence>
<dbReference type="NCBIfam" id="TIGR00370">
    <property type="entry name" value="5-oxoprolinase subunit PxpB"/>
    <property type="match status" value="1"/>
</dbReference>
<dbReference type="GO" id="GO:0016787">
    <property type="term" value="F:hydrolase activity"/>
    <property type="evidence" value="ECO:0007669"/>
    <property type="project" value="UniProtKB-KW"/>
</dbReference>
<dbReference type="GO" id="GO:0005524">
    <property type="term" value="F:ATP binding"/>
    <property type="evidence" value="ECO:0007669"/>
    <property type="project" value="UniProtKB-KW"/>
</dbReference>
<accession>A0A917D0C2</accession>
<evidence type="ECO:0000256" key="2">
    <source>
        <dbReference type="ARBA" id="ARBA00022801"/>
    </source>
</evidence>
<dbReference type="PANTHER" id="PTHR34698:SF2">
    <property type="entry name" value="5-OXOPROLINASE SUBUNIT B"/>
    <property type="match status" value="1"/>
</dbReference>
<name>A0A917D0C2_9BACL</name>
<keyword evidence="1" id="KW-0547">Nucleotide-binding</keyword>
<dbReference type="InterPro" id="IPR029000">
    <property type="entry name" value="Cyclophilin-like_dom_sf"/>
</dbReference>
<organism evidence="5 6">
    <name type="scientific">Paenibacillus abyssi</name>
    <dbReference type="NCBI Taxonomy" id="1340531"/>
    <lineage>
        <taxon>Bacteria</taxon>
        <taxon>Bacillati</taxon>
        <taxon>Bacillota</taxon>
        <taxon>Bacilli</taxon>
        <taxon>Bacillales</taxon>
        <taxon>Paenibacillaceae</taxon>
        <taxon>Paenibacillus</taxon>
    </lineage>
</organism>
<proteinExistence type="predicted"/>
<dbReference type="AlphaFoldDB" id="A0A917D0C2"/>
<sequence length="252" mass="28355">MNQIMNIDEFPMQMFPLGESAIRIELGTSIHPDIHRRVKRVTDYLDKHPFPGMIECVPAFTSVTVFYNPLQVRKLHIDDPELKDQTCYEIISTIIQRLASRMNDTSSDQPRVVEIPVCYGGEFGPDLNVVAEHNGITPEEVIDIHAGGEYLVYMIGFAPGFPYLGEMSERIATPRRPSPRTSIPEGTVGIAGMQTGIYPISTPGGWQLIGRTPLRLFRPHEHPPSLLQSGDIVKFRSISQEEYESYRGANCR</sequence>
<evidence type="ECO:0000256" key="3">
    <source>
        <dbReference type="ARBA" id="ARBA00022840"/>
    </source>
</evidence>
<dbReference type="InterPro" id="IPR010016">
    <property type="entry name" value="PxpB"/>
</dbReference>
<keyword evidence="2" id="KW-0378">Hydrolase</keyword>
<reference evidence="5" key="1">
    <citation type="journal article" date="2014" name="Int. J. Syst. Evol. Microbiol.">
        <title>Complete genome sequence of Corynebacterium casei LMG S-19264T (=DSM 44701T), isolated from a smear-ripened cheese.</title>
        <authorList>
            <consortium name="US DOE Joint Genome Institute (JGI-PGF)"/>
            <person name="Walter F."/>
            <person name="Albersmeier A."/>
            <person name="Kalinowski J."/>
            <person name="Ruckert C."/>
        </authorList>
    </citation>
    <scope>NUCLEOTIDE SEQUENCE</scope>
    <source>
        <strain evidence="5">CGMCC 1.12987</strain>
    </source>
</reference>
<keyword evidence="3" id="KW-0067">ATP-binding</keyword>
<dbReference type="SMART" id="SM00796">
    <property type="entry name" value="AHS1"/>
    <property type="match status" value="1"/>
</dbReference>
<dbReference type="Gene3D" id="3.30.1360.40">
    <property type="match status" value="1"/>
</dbReference>
<evidence type="ECO:0000313" key="5">
    <source>
        <dbReference type="EMBL" id="GGG05794.1"/>
    </source>
</evidence>
<feature type="domain" description="Carboxyltransferase" evidence="4">
    <location>
        <begin position="12"/>
        <end position="227"/>
    </location>
</feature>
<dbReference type="Pfam" id="PF02682">
    <property type="entry name" value="CT_C_D"/>
    <property type="match status" value="1"/>
</dbReference>
<reference evidence="5" key="2">
    <citation type="submission" date="2020-09" db="EMBL/GenBank/DDBJ databases">
        <authorList>
            <person name="Sun Q."/>
            <person name="Zhou Y."/>
        </authorList>
    </citation>
    <scope>NUCLEOTIDE SEQUENCE</scope>
    <source>
        <strain evidence="5">CGMCC 1.12987</strain>
    </source>
</reference>
<evidence type="ECO:0000313" key="6">
    <source>
        <dbReference type="Proteomes" id="UP000644756"/>
    </source>
</evidence>
<dbReference type="EMBL" id="BMGR01000007">
    <property type="protein sequence ID" value="GGG05794.1"/>
    <property type="molecule type" value="Genomic_DNA"/>
</dbReference>
<gene>
    <name evidence="5" type="primary">kipI</name>
    <name evidence="5" type="ORF">GCM10010916_23510</name>
</gene>
<dbReference type="SUPFAM" id="SSF160467">
    <property type="entry name" value="PH0987 N-terminal domain-like"/>
    <property type="match status" value="1"/>
</dbReference>
<keyword evidence="6" id="KW-1185">Reference proteome</keyword>
<dbReference type="PANTHER" id="PTHR34698">
    <property type="entry name" value="5-OXOPROLINASE SUBUNIT B"/>
    <property type="match status" value="1"/>
</dbReference>
<dbReference type="SUPFAM" id="SSF50891">
    <property type="entry name" value="Cyclophilin-like"/>
    <property type="match status" value="1"/>
</dbReference>
<protein>
    <submittedName>
        <fullName evidence="5">Kinase A inhibitor</fullName>
    </submittedName>
</protein>